<comment type="caution">
    <text evidence="1">The sequence shown here is derived from an EMBL/GenBank/DDBJ whole genome shotgun (WGS) entry which is preliminary data.</text>
</comment>
<dbReference type="Proteomes" id="UP001165541">
    <property type="component" value="Unassembled WGS sequence"/>
</dbReference>
<protein>
    <submittedName>
        <fullName evidence="1">Uncharacterized protein</fullName>
    </submittedName>
</protein>
<accession>A0ABT0YWG2</accession>
<proteinExistence type="predicted"/>
<organism evidence="1 2">
    <name type="scientific">Caldimonas mangrovi</name>
    <dbReference type="NCBI Taxonomy" id="2944811"/>
    <lineage>
        <taxon>Bacteria</taxon>
        <taxon>Pseudomonadati</taxon>
        <taxon>Pseudomonadota</taxon>
        <taxon>Betaproteobacteria</taxon>
        <taxon>Burkholderiales</taxon>
        <taxon>Sphaerotilaceae</taxon>
        <taxon>Caldimonas</taxon>
    </lineage>
</organism>
<reference evidence="1" key="1">
    <citation type="submission" date="2022-05" db="EMBL/GenBank/DDBJ databases">
        <title>Schlegelella sp. nov., isolated from mangrove soil.</title>
        <authorList>
            <person name="Liu Y."/>
            <person name="Ge X."/>
            <person name="Liu W."/>
        </authorList>
    </citation>
    <scope>NUCLEOTIDE SEQUENCE</scope>
    <source>
        <strain evidence="1">S2-27</strain>
    </source>
</reference>
<dbReference type="EMBL" id="JAMKFE010000020">
    <property type="protein sequence ID" value="MCM5682501.1"/>
    <property type="molecule type" value="Genomic_DNA"/>
</dbReference>
<name>A0ABT0YWG2_9BURK</name>
<dbReference type="RefSeq" id="WP_251780983.1">
    <property type="nucleotide sequence ID" value="NZ_JAMKFE010000020.1"/>
</dbReference>
<gene>
    <name evidence="1" type="ORF">M8A51_23475</name>
</gene>
<keyword evidence="2" id="KW-1185">Reference proteome</keyword>
<sequence length="71" mass="8386">MSDFIVCEEINGRLYVPVEHQTISSLIQKLEQRDQQIARLEAFMKRLLDREDLRWAVSDEVARGVRDALKR</sequence>
<evidence type="ECO:0000313" key="1">
    <source>
        <dbReference type="EMBL" id="MCM5682501.1"/>
    </source>
</evidence>
<evidence type="ECO:0000313" key="2">
    <source>
        <dbReference type="Proteomes" id="UP001165541"/>
    </source>
</evidence>